<evidence type="ECO:0000256" key="5">
    <source>
        <dbReference type="SAM" id="Phobius"/>
    </source>
</evidence>
<dbReference type="InterPro" id="IPR007016">
    <property type="entry name" value="O-antigen_ligase-rel_domated"/>
</dbReference>
<feature type="transmembrane region" description="Helical" evidence="5">
    <location>
        <begin position="220"/>
        <end position="238"/>
    </location>
</feature>
<evidence type="ECO:0000313" key="8">
    <source>
        <dbReference type="Proteomes" id="UP000231407"/>
    </source>
</evidence>
<reference evidence="8" key="1">
    <citation type="submission" date="2017-09" db="EMBL/GenBank/DDBJ databases">
        <title>Depth-based differentiation of microbial function through sediment-hosted aquifers and enrichment of novel symbionts in the deep terrestrial subsurface.</title>
        <authorList>
            <person name="Probst A.J."/>
            <person name="Ladd B."/>
            <person name="Jarett J.K."/>
            <person name="Geller-Mcgrath D.E."/>
            <person name="Sieber C.M.K."/>
            <person name="Emerson J.B."/>
            <person name="Anantharaman K."/>
            <person name="Thomas B.C."/>
            <person name="Malmstrom R."/>
            <person name="Stieglmeier M."/>
            <person name="Klingl A."/>
            <person name="Woyke T."/>
            <person name="Ryan C.M."/>
            <person name="Banfield J.F."/>
        </authorList>
    </citation>
    <scope>NUCLEOTIDE SEQUENCE [LARGE SCALE GENOMIC DNA]</scope>
</reference>
<feature type="transmembrane region" description="Helical" evidence="5">
    <location>
        <begin position="341"/>
        <end position="358"/>
    </location>
</feature>
<feature type="transmembrane region" description="Helical" evidence="5">
    <location>
        <begin position="142"/>
        <end position="167"/>
    </location>
</feature>
<gene>
    <name evidence="7" type="ORF">COS78_01690</name>
</gene>
<evidence type="ECO:0000256" key="1">
    <source>
        <dbReference type="ARBA" id="ARBA00004141"/>
    </source>
</evidence>
<dbReference type="AlphaFoldDB" id="A0A2M7ASF9"/>
<keyword evidence="3 5" id="KW-1133">Transmembrane helix</keyword>
<dbReference type="InterPro" id="IPR051533">
    <property type="entry name" value="WaaL-like"/>
</dbReference>
<dbReference type="Pfam" id="PF04932">
    <property type="entry name" value="Wzy_C"/>
    <property type="match status" value="1"/>
</dbReference>
<dbReference type="EMBL" id="PEWA01000020">
    <property type="protein sequence ID" value="PIU73554.1"/>
    <property type="molecule type" value="Genomic_DNA"/>
</dbReference>
<sequence length="374" mass="42975">MRVDYLSPTLYLVDIFWIVWMGSRLRGNDKFKLKKLVNFENLIFLLLIGVNVIVAGNRWVAVYRWVRIIQWIVSLKFIKLESYKVKEYLKIIIPIWVITESLLGLAQVLNGGSIGGIWYWIGERRFSFSSIGIAQMSMFGEGLLRAYGSFSHPNSLAGFLLIVWVYWQKNKVRNINYWIVYWMAILGIMVSGSRWIWGITFVIFNLKFFIFNRKPKVKEIFGKVLVGAGLVAIILGVVSTNYRLGDFFAGWDSDSLNKRKTLFVVGIKMVKENPLLGIGAGNFVAKLPKFSIGNSFFWLQPVHNIFLLAWVEIGLLGIMAIGYKLVKCLEYPKLIKNKKNWVILGLIVMTGMVDHYWLTLPQNSWLLAVILGII</sequence>
<comment type="caution">
    <text evidence="7">The sequence shown here is derived from an EMBL/GenBank/DDBJ whole genome shotgun (WGS) entry which is preliminary data.</text>
</comment>
<feature type="transmembrane region" description="Helical" evidence="5">
    <location>
        <begin position="179"/>
        <end position="208"/>
    </location>
</feature>
<proteinExistence type="predicted"/>
<protein>
    <recommendedName>
        <fullName evidence="6">O-antigen ligase-related domain-containing protein</fullName>
    </recommendedName>
</protein>
<dbReference type="Proteomes" id="UP000231407">
    <property type="component" value="Unassembled WGS sequence"/>
</dbReference>
<keyword evidence="4 5" id="KW-0472">Membrane</keyword>
<dbReference type="PANTHER" id="PTHR37422:SF13">
    <property type="entry name" value="LIPOPOLYSACCHARIDE BIOSYNTHESIS PROTEIN PA4999-RELATED"/>
    <property type="match status" value="1"/>
</dbReference>
<feature type="domain" description="O-antigen ligase-related" evidence="6">
    <location>
        <begin position="180"/>
        <end position="320"/>
    </location>
</feature>
<comment type="subcellular location">
    <subcellularLocation>
        <location evidence="1">Membrane</location>
        <topology evidence="1">Multi-pass membrane protein</topology>
    </subcellularLocation>
</comment>
<feature type="transmembrane region" description="Helical" evidence="5">
    <location>
        <begin position="42"/>
        <end position="61"/>
    </location>
</feature>
<evidence type="ECO:0000259" key="6">
    <source>
        <dbReference type="Pfam" id="PF04932"/>
    </source>
</evidence>
<evidence type="ECO:0000256" key="2">
    <source>
        <dbReference type="ARBA" id="ARBA00022692"/>
    </source>
</evidence>
<keyword evidence="2 5" id="KW-0812">Transmembrane</keyword>
<feature type="transmembrane region" description="Helical" evidence="5">
    <location>
        <begin position="305"/>
        <end position="326"/>
    </location>
</feature>
<evidence type="ECO:0000313" key="7">
    <source>
        <dbReference type="EMBL" id="PIU73554.1"/>
    </source>
</evidence>
<feature type="transmembrane region" description="Helical" evidence="5">
    <location>
        <begin position="6"/>
        <end position="22"/>
    </location>
</feature>
<evidence type="ECO:0000256" key="3">
    <source>
        <dbReference type="ARBA" id="ARBA00022989"/>
    </source>
</evidence>
<accession>A0A2M7ASF9</accession>
<dbReference type="GO" id="GO:0016020">
    <property type="term" value="C:membrane"/>
    <property type="evidence" value="ECO:0007669"/>
    <property type="project" value="UniProtKB-SubCell"/>
</dbReference>
<name>A0A2M7ASF9_9BACT</name>
<organism evidence="7 8">
    <name type="scientific">Candidatus Shapirobacteria bacterium CG06_land_8_20_14_3_00_40_12</name>
    <dbReference type="NCBI Taxonomy" id="1974881"/>
    <lineage>
        <taxon>Bacteria</taxon>
        <taxon>Candidatus Shapironibacteriota</taxon>
    </lineage>
</organism>
<dbReference type="PANTHER" id="PTHR37422">
    <property type="entry name" value="TEICHURONIC ACID BIOSYNTHESIS PROTEIN TUAE"/>
    <property type="match status" value="1"/>
</dbReference>
<evidence type="ECO:0000256" key="4">
    <source>
        <dbReference type="ARBA" id="ARBA00023136"/>
    </source>
</evidence>